<evidence type="ECO:0000313" key="2">
    <source>
        <dbReference type="Proteomes" id="UP000562395"/>
    </source>
</evidence>
<name>A0A7W5ZV48_9SPHN</name>
<organism evidence="1 2">
    <name type="scientific">Novosphingobium hassiacum</name>
    <dbReference type="NCBI Taxonomy" id="173676"/>
    <lineage>
        <taxon>Bacteria</taxon>
        <taxon>Pseudomonadati</taxon>
        <taxon>Pseudomonadota</taxon>
        <taxon>Alphaproteobacteria</taxon>
        <taxon>Sphingomonadales</taxon>
        <taxon>Sphingomonadaceae</taxon>
        <taxon>Novosphingobium</taxon>
    </lineage>
</organism>
<protein>
    <recommendedName>
        <fullName evidence="3">Peptidase C39-like domain-containing protein</fullName>
    </recommendedName>
</protein>
<dbReference type="EMBL" id="JACICY010000001">
    <property type="protein sequence ID" value="MBB3858989.1"/>
    <property type="molecule type" value="Genomic_DNA"/>
</dbReference>
<gene>
    <name evidence="1" type="ORF">GGQ88_000229</name>
</gene>
<proteinExistence type="predicted"/>
<sequence>MAPNVEKIVFPEKAFPLQQGAVDSLCAVYSVLNGMNALGELQSQADACDCFRRVVPEFNRPAQAILDGFNPGGDRYSDIHWLGRALAGREFLSRPMHVTSVNELKDLLVSSKAGGVIYFRAREDHSLTHYTYVKPRRLDGAFPLWDSCGCDLLLLSLDGAFIDGQPIEVTHFWAANRKD</sequence>
<comment type="caution">
    <text evidence="1">The sequence shown here is derived from an EMBL/GenBank/DDBJ whole genome shotgun (WGS) entry which is preliminary data.</text>
</comment>
<dbReference type="Proteomes" id="UP000562395">
    <property type="component" value="Unassembled WGS sequence"/>
</dbReference>
<dbReference type="AlphaFoldDB" id="A0A7W5ZV48"/>
<reference evidence="1 2" key="1">
    <citation type="submission" date="2020-08" db="EMBL/GenBank/DDBJ databases">
        <title>Genomic Encyclopedia of Type Strains, Phase IV (KMG-IV): sequencing the most valuable type-strain genomes for metagenomic binning, comparative biology and taxonomic classification.</title>
        <authorList>
            <person name="Goeker M."/>
        </authorList>
    </citation>
    <scope>NUCLEOTIDE SEQUENCE [LARGE SCALE GENOMIC DNA]</scope>
    <source>
        <strain evidence="1 2">DSM 14552</strain>
    </source>
</reference>
<dbReference type="RefSeq" id="WP_183611187.1">
    <property type="nucleotide sequence ID" value="NZ_JACICY010000001.1"/>
</dbReference>
<accession>A0A7W5ZV48</accession>
<evidence type="ECO:0008006" key="3">
    <source>
        <dbReference type="Google" id="ProtNLM"/>
    </source>
</evidence>
<evidence type="ECO:0000313" key="1">
    <source>
        <dbReference type="EMBL" id="MBB3858989.1"/>
    </source>
</evidence>
<keyword evidence="2" id="KW-1185">Reference proteome</keyword>